<evidence type="ECO:0000256" key="1">
    <source>
        <dbReference type="ARBA" id="ARBA00005771"/>
    </source>
</evidence>
<dbReference type="RefSeq" id="XP_022106540.1">
    <property type="nucleotide sequence ID" value="XM_022250848.1"/>
</dbReference>
<sequence length="288" mass="33562">MDKVVSYEDSVHVVDRSVFPRCITADILKEIKELTVREDDVWLCCFPKSGTKWCASIIYHVLSLRGLLDTKTTDKEIGMPIEINFPIESVLRDFPNARLRHHVIAEWQSPRILTSHLEVRRLPDKIFTRKPKVIYVMRNPKDSAVSMYNYQPPSCPYVLKWETVCQTYLHGEFAFGPWWDHVRGYWGHRNEDNFLILSYENMKQDPASAVQKISNHLGVTLTDNEVRGVVEATSFESMKKRAVNTPLHRHFRTGQVGNWKNYFTVAQSEAYDAKVERFCQETGITFQF</sequence>
<dbReference type="GeneID" id="110987780"/>
<name>A0A8B7ZNR7_ACAPL</name>
<dbReference type="Proteomes" id="UP000694845">
    <property type="component" value="Unplaced"/>
</dbReference>
<dbReference type="KEGG" id="aplc:110987780"/>
<dbReference type="AlphaFoldDB" id="A0A8B7ZNR7"/>
<dbReference type="InterPro" id="IPR000863">
    <property type="entry name" value="Sulfotransferase_dom"/>
</dbReference>
<dbReference type="PANTHER" id="PTHR11783">
    <property type="entry name" value="SULFOTRANSFERASE SULT"/>
    <property type="match status" value="1"/>
</dbReference>
<evidence type="ECO:0000313" key="4">
    <source>
        <dbReference type="Proteomes" id="UP000694845"/>
    </source>
</evidence>
<reference evidence="5" key="1">
    <citation type="submission" date="2025-08" db="UniProtKB">
        <authorList>
            <consortium name="RefSeq"/>
        </authorList>
    </citation>
    <scope>IDENTIFICATION</scope>
</reference>
<accession>A0A8B7ZNR7</accession>
<dbReference type="InterPro" id="IPR027417">
    <property type="entry name" value="P-loop_NTPase"/>
</dbReference>
<dbReference type="Gene3D" id="3.40.50.300">
    <property type="entry name" value="P-loop containing nucleotide triphosphate hydrolases"/>
    <property type="match status" value="1"/>
</dbReference>
<dbReference type="OrthoDB" id="205623at2759"/>
<organism evidence="4 5">
    <name type="scientific">Acanthaster planci</name>
    <name type="common">Crown-of-thorns starfish</name>
    <dbReference type="NCBI Taxonomy" id="133434"/>
    <lineage>
        <taxon>Eukaryota</taxon>
        <taxon>Metazoa</taxon>
        <taxon>Echinodermata</taxon>
        <taxon>Eleutherozoa</taxon>
        <taxon>Asterozoa</taxon>
        <taxon>Asteroidea</taxon>
        <taxon>Valvatacea</taxon>
        <taxon>Valvatida</taxon>
        <taxon>Acanthasteridae</taxon>
        <taxon>Acanthaster</taxon>
    </lineage>
</organism>
<dbReference type="GO" id="GO:0008146">
    <property type="term" value="F:sulfotransferase activity"/>
    <property type="evidence" value="ECO:0007669"/>
    <property type="project" value="InterPro"/>
</dbReference>
<gene>
    <name evidence="5" type="primary">LOC110987780</name>
</gene>
<protein>
    <submittedName>
        <fullName evidence="5">Bile salt sulfotransferase-like</fullName>
    </submittedName>
</protein>
<evidence type="ECO:0000259" key="3">
    <source>
        <dbReference type="Pfam" id="PF00685"/>
    </source>
</evidence>
<keyword evidence="2" id="KW-0808">Transferase</keyword>
<proteinExistence type="inferred from homology"/>
<comment type="similarity">
    <text evidence="1">Belongs to the sulfotransferase 1 family.</text>
</comment>
<dbReference type="Pfam" id="PF00685">
    <property type="entry name" value="Sulfotransfer_1"/>
    <property type="match status" value="1"/>
</dbReference>
<feature type="domain" description="Sulfotransferase" evidence="3">
    <location>
        <begin position="39"/>
        <end position="276"/>
    </location>
</feature>
<dbReference type="OMA" id="TISARCI"/>
<evidence type="ECO:0000313" key="5">
    <source>
        <dbReference type="RefSeq" id="XP_022106540.1"/>
    </source>
</evidence>
<keyword evidence="4" id="KW-1185">Reference proteome</keyword>
<evidence type="ECO:0000256" key="2">
    <source>
        <dbReference type="ARBA" id="ARBA00022679"/>
    </source>
</evidence>
<dbReference type="SUPFAM" id="SSF52540">
    <property type="entry name" value="P-loop containing nucleoside triphosphate hydrolases"/>
    <property type="match status" value="1"/>
</dbReference>